<evidence type="ECO:0000313" key="2">
    <source>
        <dbReference type="Proteomes" id="UP000562723"/>
    </source>
</evidence>
<name>A0AAJ3FUY5_9PSED</name>
<sequence>MGVDHRTPTLTVSDPRRLAVRSVGYCRSLEGSAALPRINRSLFDVAGRAVKQWDPRLWTLQQTDESAPANLSAIHSLSGTLLHTDSVDAGIQIGLPGLAAEGLLGWDARGTQQETLYDDLLRPVAVFEQGASQPRRCTERMTYGYPGQDNQDLNLYGQLIRHDDPAGTLLLVSFALAGENLVQDRRFILDAAPADWPELEADREFLLEPGDGAVSTWRVGPLGDVLEQVDARGNRQRQSLTLDGRLFGSQLQLAGQGDWLALVSDIRYDAFGQIEQEASGNGLRTTLTYSPEDGRLIQRHAVRVDQVLQHLLYDYDPMGNVLNIEDQAQPVRHFANQRIEPVSRFVYDSLYQLIEATGWEAGMANQGPESAGRNDPAAVSNYRQTYRYDEAGNLLELTHVGAQSHGRQMKAARYSNRCLLYRNGMPPTEEEIAVAFDARGNCLELDVGRFLAWDLRNQLSSVTPIERASGFNDSESYVYDGGGQRVRKLRTLQTGARTLAAEVRYLPGLKLHADSGTGEALQVIVAPGGLSSVQILHWEGPPPTGENDCYRYSVADHLGSVGLELAQDGRIISREHFYPFGETAYLVGEDAIEVSYKTVRYSGKERDATGFYYYGFRYYIPWLQRWVNPDPVGQVDGLNLFRMLRNCPLSYKDDSGGNSFQVTADNRFDVLNESETKAINEGSELVARGLDYFPAAARQKVNDAFAEGEFWLREATKELSSSTLSRSTKKLLEKIFGEDALAKEEDIDNLRTPLQQKLSDLSNYLRDLKENNGWRLGLAKFERGGITGRTAYNNTQSHNIWLSLELIENSHALRVASTLVHEAAHAMYLGEGQHVHDFWYLPEALPADATSEDIDTYPLLKLLMSEDVVSEGPVEERMNPHGRKAYEGIINVSLKQTGQSPATSPSERREAFVKNPRVRAAVIMRNADSYPGLLMNFRRKN</sequence>
<gene>
    <name evidence="1" type="ORF">HNO85_08285</name>
</gene>
<protein>
    <submittedName>
        <fullName evidence="1">RHS repeat protein</fullName>
    </submittedName>
</protein>
<dbReference type="Gene3D" id="2.180.10.10">
    <property type="entry name" value="RHS repeat-associated core"/>
    <property type="match status" value="1"/>
</dbReference>
<dbReference type="InterPro" id="IPR050708">
    <property type="entry name" value="T6SS_VgrG/RHS"/>
</dbReference>
<accession>A0AAJ3FUY5</accession>
<dbReference type="Proteomes" id="UP000562723">
    <property type="component" value="Unassembled WGS sequence"/>
</dbReference>
<dbReference type="AlphaFoldDB" id="A0AAJ3FUY5"/>
<dbReference type="PANTHER" id="PTHR32305">
    <property type="match status" value="1"/>
</dbReference>
<evidence type="ECO:0000313" key="1">
    <source>
        <dbReference type="EMBL" id="NUT80936.1"/>
    </source>
</evidence>
<comment type="caution">
    <text evidence="1">The sequence shown here is derived from an EMBL/GenBank/DDBJ whole genome shotgun (WGS) entry which is preliminary data.</text>
</comment>
<reference evidence="1 2" key="1">
    <citation type="journal article" date="2020" name="Front. Plant Sci.">
        <title>Isolation of Rhizosphere Bacteria That Improve Quality and Water Stress Tolerance in Greenhouse Ornamentals.</title>
        <authorList>
            <person name="Nordstedt N.P."/>
            <person name="Jones M.L."/>
        </authorList>
    </citation>
    <scope>NUCLEOTIDE SEQUENCE [LARGE SCALE GENOMIC DNA]</scope>
    <source>
        <strain evidence="1 2">C2F7</strain>
    </source>
</reference>
<dbReference type="PANTHER" id="PTHR32305:SF15">
    <property type="entry name" value="PROTEIN RHSA-RELATED"/>
    <property type="match status" value="1"/>
</dbReference>
<proteinExistence type="predicted"/>
<dbReference type="EMBL" id="JABFMS010000009">
    <property type="protein sequence ID" value="NUT80936.1"/>
    <property type="molecule type" value="Genomic_DNA"/>
</dbReference>
<organism evidence="1 2">
    <name type="scientific">Pseudomonas brassicacearum</name>
    <dbReference type="NCBI Taxonomy" id="930166"/>
    <lineage>
        <taxon>Bacteria</taxon>
        <taxon>Pseudomonadati</taxon>
        <taxon>Pseudomonadota</taxon>
        <taxon>Gammaproteobacteria</taxon>
        <taxon>Pseudomonadales</taxon>
        <taxon>Pseudomonadaceae</taxon>
        <taxon>Pseudomonas</taxon>
    </lineage>
</organism>
<dbReference type="InterPro" id="IPR022385">
    <property type="entry name" value="Rhs_assc_core"/>
</dbReference>
<dbReference type="NCBIfam" id="TIGR03696">
    <property type="entry name" value="Rhs_assc_core"/>
    <property type="match status" value="1"/>
</dbReference>
<dbReference type="RefSeq" id="WP_175360051.1">
    <property type="nucleotide sequence ID" value="NZ_JABFMS010000009.1"/>
</dbReference>